<dbReference type="Pfam" id="PF02845">
    <property type="entry name" value="CUE"/>
    <property type="match status" value="1"/>
</dbReference>
<dbReference type="SMART" id="SM00546">
    <property type="entry name" value="CUE"/>
    <property type="match status" value="1"/>
</dbReference>
<keyword evidence="5" id="KW-1185">Reference proteome</keyword>
<feature type="transmembrane region" description="Helical" evidence="2">
    <location>
        <begin position="7"/>
        <end position="27"/>
    </location>
</feature>
<keyword evidence="2" id="KW-1133">Transmembrane helix</keyword>
<evidence type="ECO:0000313" key="4">
    <source>
        <dbReference type="EMBL" id="KIW03251.1"/>
    </source>
</evidence>
<dbReference type="GO" id="GO:0043130">
    <property type="term" value="F:ubiquitin binding"/>
    <property type="evidence" value="ECO:0007669"/>
    <property type="project" value="InterPro"/>
</dbReference>
<gene>
    <name evidence="4" type="ORF">PV09_05472</name>
</gene>
<keyword evidence="2" id="KW-0472">Membrane</keyword>
<dbReference type="HOGENOM" id="CLU_083690_1_0_1"/>
<dbReference type="EMBL" id="KN847545">
    <property type="protein sequence ID" value="KIW03251.1"/>
    <property type="molecule type" value="Genomic_DNA"/>
</dbReference>
<reference evidence="4 5" key="1">
    <citation type="submission" date="2015-01" db="EMBL/GenBank/DDBJ databases">
        <title>The Genome Sequence of Ochroconis gallopava CBS43764.</title>
        <authorList>
            <consortium name="The Broad Institute Genomics Platform"/>
            <person name="Cuomo C."/>
            <person name="de Hoog S."/>
            <person name="Gorbushina A."/>
            <person name="Stielow B."/>
            <person name="Teixiera M."/>
            <person name="Abouelleil A."/>
            <person name="Chapman S.B."/>
            <person name="Priest M."/>
            <person name="Young S.K."/>
            <person name="Wortman J."/>
            <person name="Nusbaum C."/>
            <person name="Birren B."/>
        </authorList>
    </citation>
    <scope>NUCLEOTIDE SEQUENCE [LARGE SCALE GENOMIC DNA]</scope>
    <source>
        <strain evidence="4 5">CBS 43764</strain>
    </source>
</reference>
<name>A0A0D1XLE9_9PEZI</name>
<evidence type="ECO:0000259" key="3">
    <source>
        <dbReference type="PROSITE" id="PS51140"/>
    </source>
</evidence>
<dbReference type="GeneID" id="27313445"/>
<evidence type="ECO:0000256" key="2">
    <source>
        <dbReference type="SAM" id="Phobius"/>
    </source>
</evidence>
<dbReference type="VEuPathDB" id="FungiDB:PV09_05472"/>
<feature type="compositionally biased region" description="Polar residues" evidence="1">
    <location>
        <begin position="133"/>
        <end position="143"/>
    </location>
</feature>
<organism evidence="4 5">
    <name type="scientific">Verruconis gallopava</name>
    <dbReference type="NCBI Taxonomy" id="253628"/>
    <lineage>
        <taxon>Eukaryota</taxon>
        <taxon>Fungi</taxon>
        <taxon>Dikarya</taxon>
        <taxon>Ascomycota</taxon>
        <taxon>Pezizomycotina</taxon>
        <taxon>Dothideomycetes</taxon>
        <taxon>Pleosporomycetidae</taxon>
        <taxon>Venturiales</taxon>
        <taxon>Sympoventuriaceae</taxon>
        <taxon>Verruconis</taxon>
    </lineage>
</organism>
<dbReference type="Proteomes" id="UP000053259">
    <property type="component" value="Unassembled WGS sequence"/>
</dbReference>
<dbReference type="OrthoDB" id="3824970at2759"/>
<dbReference type="Gene3D" id="1.10.8.10">
    <property type="entry name" value="DNA helicase RuvA subunit, C-terminal domain"/>
    <property type="match status" value="1"/>
</dbReference>
<protein>
    <recommendedName>
        <fullName evidence="3">CUE domain-containing protein</fullName>
    </recommendedName>
</protein>
<dbReference type="STRING" id="253628.A0A0D1XLE9"/>
<proteinExistence type="predicted"/>
<sequence>MSSDQTINLPQLLVLTVIGFLAIRWLFSTRTPNAAAQGRNASSANRVNPAHVEQILQMFPQLDRRTVMWELQRNGGSVAMVTEKILTGRALEIPPPSFQPPMPATPPSAAARPAPSQPKSTHPDLITKYNLASRLNESPNTSENKGKQVAWSSNKEERQSLLQKRREEMILAARRKLEERDRAAAAAAAASAGKS</sequence>
<dbReference type="AlphaFoldDB" id="A0A0D1XLE9"/>
<feature type="domain" description="CUE" evidence="3">
    <location>
        <begin position="47"/>
        <end position="90"/>
    </location>
</feature>
<dbReference type="RefSeq" id="XP_016213120.1">
    <property type="nucleotide sequence ID" value="XM_016358981.1"/>
</dbReference>
<evidence type="ECO:0000256" key="1">
    <source>
        <dbReference type="SAM" id="MobiDB-lite"/>
    </source>
</evidence>
<feature type="compositionally biased region" description="Pro residues" evidence="1">
    <location>
        <begin position="93"/>
        <end position="106"/>
    </location>
</feature>
<accession>A0A0D1XLE9</accession>
<evidence type="ECO:0000313" key="5">
    <source>
        <dbReference type="Proteomes" id="UP000053259"/>
    </source>
</evidence>
<feature type="compositionally biased region" description="Low complexity" evidence="1">
    <location>
        <begin position="107"/>
        <end position="118"/>
    </location>
</feature>
<dbReference type="InterPro" id="IPR003892">
    <property type="entry name" value="CUE"/>
</dbReference>
<feature type="region of interest" description="Disordered" evidence="1">
    <location>
        <begin position="93"/>
        <end position="160"/>
    </location>
</feature>
<keyword evidence="2" id="KW-0812">Transmembrane</keyword>
<dbReference type="PROSITE" id="PS51140">
    <property type="entry name" value="CUE"/>
    <property type="match status" value="1"/>
</dbReference>
<dbReference type="InParanoid" id="A0A0D1XLE9"/>